<name>A0AAE0KQ75_9CHLO</name>
<comment type="caution">
    <text evidence="2">The sequence shown here is derived from an EMBL/GenBank/DDBJ whole genome shotgun (WGS) entry which is preliminary data.</text>
</comment>
<keyword evidence="3" id="KW-1185">Reference proteome</keyword>
<organism evidence="2 3">
    <name type="scientific">Cymbomonas tetramitiformis</name>
    <dbReference type="NCBI Taxonomy" id="36881"/>
    <lineage>
        <taxon>Eukaryota</taxon>
        <taxon>Viridiplantae</taxon>
        <taxon>Chlorophyta</taxon>
        <taxon>Pyramimonadophyceae</taxon>
        <taxon>Pyramimonadales</taxon>
        <taxon>Pyramimonadaceae</taxon>
        <taxon>Cymbomonas</taxon>
    </lineage>
</organism>
<proteinExistence type="predicted"/>
<reference evidence="2 3" key="1">
    <citation type="journal article" date="2015" name="Genome Biol. Evol.">
        <title>Comparative Genomics of a Bacterivorous Green Alga Reveals Evolutionary Causalities and Consequences of Phago-Mixotrophic Mode of Nutrition.</title>
        <authorList>
            <person name="Burns J.A."/>
            <person name="Paasch A."/>
            <person name="Narechania A."/>
            <person name="Kim E."/>
        </authorList>
    </citation>
    <scope>NUCLEOTIDE SEQUENCE [LARGE SCALE GENOMIC DNA]</scope>
    <source>
        <strain evidence="2 3">PLY_AMNH</strain>
    </source>
</reference>
<feature type="compositionally biased region" description="Acidic residues" evidence="1">
    <location>
        <begin position="85"/>
        <end position="99"/>
    </location>
</feature>
<feature type="region of interest" description="Disordered" evidence="1">
    <location>
        <begin position="83"/>
        <end position="118"/>
    </location>
</feature>
<evidence type="ECO:0000313" key="3">
    <source>
        <dbReference type="Proteomes" id="UP001190700"/>
    </source>
</evidence>
<evidence type="ECO:0000313" key="2">
    <source>
        <dbReference type="EMBL" id="KAK3256445.1"/>
    </source>
</evidence>
<sequence length="155" mass="15836">MGEYRQYCQPVDTSMGGFHVGGATQGLALNTFTHTAAAATLYPANALHAHEPDLTFADKIVQLGGLSVTAEGRNIALNHVHVETDADDDEDGSDEDSAAEDGGAPPAEYSCPPARGRGKPPLGLGRSAAISSLVCALLCVRATATAFGGAIQVSV</sequence>
<protein>
    <submittedName>
        <fullName evidence="2">Uncharacterized protein</fullName>
    </submittedName>
</protein>
<accession>A0AAE0KQ75</accession>
<dbReference type="EMBL" id="LGRX02021651">
    <property type="protein sequence ID" value="KAK3256445.1"/>
    <property type="molecule type" value="Genomic_DNA"/>
</dbReference>
<gene>
    <name evidence="2" type="ORF">CYMTET_34421</name>
</gene>
<dbReference type="Proteomes" id="UP001190700">
    <property type="component" value="Unassembled WGS sequence"/>
</dbReference>
<dbReference type="AlphaFoldDB" id="A0AAE0KQ75"/>
<evidence type="ECO:0000256" key="1">
    <source>
        <dbReference type="SAM" id="MobiDB-lite"/>
    </source>
</evidence>